<evidence type="ECO:0000313" key="1">
    <source>
        <dbReference type="EMBL" id="KAH6928821.1"/>
    </source>
</evidence>
<proteinExistence type="predicted"/>
<dbReference type="EMBL" id="CM023486">
    <property type="protein sequence ID" value="KAH6928821.1"/>
    <property type="molecule type" value="Genomic_DNA"/>
</dbReference>
<sequence length="72" mass="8233">MGLEVSSVLNRDVSNFGKKHLTDGCRDTCWNSDQRDTPVEKMRIVFRSSTDMFGRVVVYHLAVCGNKWNPLD</sequence>
<accession>A0ACB7S4F0</accession>
<name>A0ACB7S4F0_HYAAI</name>
<protein>
    <submittedName>
        <fullName evidence="1">Uncharacterized protein</fullName>
    </submittedName>
</protein>
<organism evidence="1 2">
    <name type="scientific">Hyalomma asiaticum</name>
    <name type="common">Tick</name>
    <dbReference type="NCBI Taxonomy" id="266040"/>
    <lineage>
        <taxon>Eukaryota</taxon>
        <taxon>Metazoa</taxon>
        <taxon>Ecdysozoa</taxon>
        <taxon>Arthropoda</taxon>
        <taxon>Chelicerata</taxon>
        <taxon>Arachnida</taxon>
        <taxon>Acari</taxon>
        <taxon>Parasitiformes</taxon>
        <taxon>Ixodida</taxon>
        <taxon>Ixodoidea</taxon>
        <taxon>Ixodidae</taxon>
        <taxon>Hyalomminae</taxon>
        <taxon>Hyalomma</taxon>
    </lineage>
</organism>
<reference evidence="1" key="1">
    <citation type="submission" date="2020-05" db="EMBL/GenBank/DDBJ databases">
        <title>Large-scale comparative analyses of tick genomes elucidate their genetic diversity and vector capacities.</title>
        <authorList>
            <person name="Jia N."/>
            <person name="Wang J."/>
            <person name="Shi W."/>
            <person name="Du L."/>
            <person name="Sun Y."/>
            <person name="Zhan W."/>
            <person name="Jiang J."/>
            <person name="Wang Q."/>
            <person name="Zhang B."/>
            <person name="Ji P."/>
            <person name="Sakyi L.B."/>
            <person name="Cui X."/>
            <person name="Yuan T."/>
            <person name="Jiang B."/>
            <person name="Yang W."/>
            <person name="Lam T.T.-Y."/>
            <person name="Chang Q."/>
            <person name="Ding S."/>
            <person name="Wang X."/>
            <person name="Zhu J."/>
            <person name="Ruan X."/>
            <person name="Zhao L."/>
            <person name="Wei J."/>
            <person name="Que T."/>
            <person name="Du C."/>
            <person name="Cheng J."/>
            <person name="Dai P."/>
            <person name="Han X."/>
            <person name="Huang E."/>
            <person name="Gao Y."/>
            <person name="Liu J."/>
            <person name="Shao H."/>
            <person name="Ye R."/>
            <person name="Li L."/>
            <person name="Wei W."/>
            <person name="Wang X."/>
            <person name="Wang C."/>
            <person name="Yang T."/>
            <person name="Huo Q."/>
            <person name="Li W."/>
            <person name="Guo W."/>
            <person name="Chen H."/>
            <person name="Zhou L."/>
            <person name="Ni X."/>
            <person name="Tian J."/>
            <person name="Zhou Y."/>
            <person name="Sheng Y."/>
            <person name="Liu T."/>
            <person name="Pan Y."/>
            <person name="Xia L."/>
            <person name="Li J."/>
            <person name="Zhao F."/>
            <person name="Cao W."/>
        </authorList>
    </citation>
    <scope>NUCLEOTIDE SEQUENCE</scope>
    <source>
        <strain evidence="1">Hyas-2018</strain>
    </source>
</reference>
<evidence type="ECO:0000313" key="2">
    <source>
        <dbReference type="Proteomes" id="UP000821845"/>
    </source>
</evidence>
<keyword evidence="2" id="KW-1185">Reference proteome</keyword>
<dbReference type="Proteomes" id="UP000821845">
    <property type="component" value="Chromosome 6"/>
</dbReference>
<comment type="caution">
    <text evidence="1">The sequence shown here is derived from an EMBL/GenBank/DDBJ whole genome shotgun (WGS) entry which is preliminary data.</text>
</comment>
<gene>
    <name evidence="1" type="ORF">HPB50_020118</name>
</gene>